<evidence type="ECO:0000313" key="4">
    <source>
        <dbReference type="Proteomes" id="UP000578449"/>
    </source>
</evidence>
<protein>
    <recommendedName>
        <fullName evidence="2">Alpha-L-rhamnosidase concanavalin-like domain-containing protein</fullName>
    </recommendedName>
</protein>
<dbReference type="InterPro" id="IPR016007">
    <property type="entry name" value="Alpha_rhamnosid"/>
</dbReference>
<reference evidence="3 4" key="1">
    <citation type="submission" date="2020-08" db="EMBL/GenBank/DDBJ databases">
        <title>Genomic Encyclopedia of Type Strains, Phase IV (KMG-IV): sequencing the most valuable type-strain genomes for metagenomic binning, comparative biology and taxonomic classification.</title>
        <authorList>
            <person name="Goeker M."/>
        </authorList>
    </citation>
    <scope>NUCLEOTIDE SEQUENCE [LARGE SCALE GENOMIC DNA]</scope>
    <source>
        <strain evidence="3 4">DSM 45615</strain>
    </source>
</reference>
<keyword evidence="4" id="KW-1185">Reference proteome</keyword>
<feature type="compositionally biased region" description="Low complexity" evidence="1">
    <location>
        <begin position="213"/>
        <end position="229"/>
    </location>
</feature>
<dbReference type="AlphaFoldDB" id="A0A840PLD9"/>
<comment type="caution">
    <text evidence="3">The sequence shown here is derived from an EMBL/GenBank/DDBJ whole genome shotgun (WGS) entry which is preliminary data.</text>
</comment>
<dbReference type="RefSeq" id="WP_246518978.1">
    <property type="nucleotide sequence ID" value="NZ_BAABIX010000008.1"/>
</dbReference>
<proteinExistence type="predicted"/>
<dbReference type="PANTHER" id="PTHR33307:SF6">
    <property type="entry name" value="ALPHA-RHAMNOSIDASE (EUROFUNG)-RELATED"/>
    <property type="match status" value="1"/>
</dbReference>
<feature type="domain" description="Alpha-L-rhamnosidase concanavalin-like" evidence="2">
    <location>
        <begin position="62"/>
        <end position="162"/>
    </location>
</feature>
<evidence type="ECO:0000256" key="1">
    <source>
        <dbReference type="SAM" id="MobiDB-lite"/>
    </source>
</evidence>
<dbReference type="Gene3D" id="2.60.120.260">
    <property type="entry name" value="Galactose-binding domain-like"/>
    <property type="match status" value="1"/>
</dbReference>
<evidence type="ECO:0000259" key="2">
    <source>
        <dbReference type="Pfam" id="PF05592"/>
    </source>
</evidence>
<gene>
    <name evidence="3" type="ORF">HNP84_006616</name>
</gene>
<dbReference type="Proteomes" id="UP000578449">
    <property type="component" value="Unassembled WGS sequence"/>
</dbReference>
<evidence type="ECO:0000313" key="3">
    <source>
        <dbReference type="EMBL" id="MBB5136865.1"/>
    </source>
</evidence>
<organism evidence="3 4">
    <name type="scientific">Thermocatellispora tengchongensis</name>
    <dbReference type="NCBI Taxonomy" id="1073253"/>
    <lineage>
        <taxon>Bacteria</taxon>
        <taxon>Bacillati</taxon>
        <taxon>Actinomycetota</taxon>
        <taxon>Actinomycetes</taxon>
        <taxon>Streptosporangiales</taxon>
        <taxon>Streptosporangiaceae</taxon>
        <taxon>Thermocatellispora</taxon>
    </lineage>
</organism>
<dbReference type="PANTHER" id="PTHR33307">
    <property type="entry name" value="ALPHA-RHAMNOSIDASE (EUROFUNG)"/>
    <property type="match status" value="1"/>
</dbReference>
<dbReference type="EMBL" id="JACHGN010000015">
    <property type="protein sequence ID" value="MBB5136865.1"/>
    <property type="molecule type" value="Genomic_DNA"/>
</dbReference>
<feature type="region of interest" description="Disordered" evidence="1">
    <location>
        <begin position="192"/>
        <end position="229"/>
    </location>
</feature>
<dbReference type="InterPro" id="IPR008902">
    <property type="entry name" value="Rhamnosid_concanavalin"/>
</dbReference>
<sequence>MDGQDVDFTRAIPGWSQPGLDVSGWARVGLPDLTAEGRLTTSPAPPVRRVQTLAPVAITNPRPGVQVVDFGQIINGRVRLTAPAGQVTLTHGEALGPDGDVTMEHLAAHDHATGTRLDTGQRDRVTGDGGEVFEPRHTTHGFRYVRVEGHDGPLEIEAVVVHTDLRRTGWFRCGDVRINRLHEAAVWSFRGNACDSPPTARSGSAPASPATGRSFCPPRPTSTTSPASR</sequence>
<name>A0A840PLD9_9ACTN</name>
<accession>A0A840PLD9</accession>
<dbReference type="Pfam" id="PF05592">
    <property type="entry name" value="Bac_rhamnosid"/>
    <property type="match status" value="1"/>
</dbReference>